<feature type="region of interest" description="Disordered" evidence="1">
    <location>
        <begin position="176"/>
        <end position="257"/>
    </location>
</feature>
<proteinExistence type="predicted"/>
<gene>
    <name evidence="2" type="ORF">J0911_07655</name>
</gene>
<evidence type="ECO:0000313" key="3">
    <source>
        <dbReference type="Proteomes" id="UP000664617"/>
    </source>
</evidence>
<organism evidence="2 3">
    <name type="scientific">Myceligenerans salitolerans</name>
    <dbReference type="NCBI Taxonomy" id="1230528"/>
    <lineage>
        <taxon>Bacteria</taxon>
        <taxon>Bacillati</taxon>
        <taxon>Actinomycetota</taxon>
        <taxon>Actinomycetes</taxon>
        <taxon>Micrococcales</taxon>
        <taxon>Promicromonosporaceae</taxon>
        <taxon>Myceligenerans</taxon>
    </lineage>
</organism>
<feature type="compositionally biased region" description="Basic and acidic residues" evidence="1">
    <location>
        <begin position="52"/>
        <end position="80"/>
    </location>
</feature>
<feature type="compositionally biased region" description="Low complexity" evidence="1">
    <location>
        <begin position="182"/>
        <end position="215"/>
    </location>
</feature>
<dbReference type="EMBL" id="JAFMPK010000029">
    <property type="protein sequence ID" value="MBO0608905.1"/>
    <property type="molecule type" value="Genomic_DNA"/>
</dbReference>
<evidence type="ECO:0000313" key="2">
    <source>
        <dbReference type="EMBL" id="MBO0608905.1"/>
    </source>
</evidence>
<feature type="region of interest" description="Disordered" evidence="1">
    <location>
        <begin position="1"/>
        <end position="87"/>
    </location>
</feature>
<feature type="compositionally biased region" description="Pro residues" evidence="1">
    <location>
        <begin position="236"/>
        <end position="247"/>
    </location>
</feature>
<sequence>MSETGTPYDGGSGSHFSSTSGSDTGGTGTGSTGVRERVTDTAAQAADAGRSIADDAKDKAREVAHEASEQAHGLLDRTRSELSSQAQSQRQWAVDSLHAMEDELGRMASASRDPGYATDLVRRAGDATGQAARWLEDREPGAILGEVEDFARRRPGMFIALSAGAGLLVGRFLRGMKDANGSSDSASDRPAAAGAPATRGEAQARRAAGAVPTAPSGVPSAGSQAPPPESGAVRPATPPPVPPPAPGGPEYGGGTHA</sequence>
<name>A0ABS3I7D3_9MICO</name>
<protein>
    <submittedName>
        <fullName evidence="2">Uncharacterized protein</fullName>
    </submittedName>
</protein>
<accession>A0ABS3I7D3</accession>
<keyword evidence="3" id="KW-1185">Reference proteome</keyword>
<comment type="caution">
    <text evidence="2">The sequence shown here is derived from an EMBL/GenBank/DDBJ whole genome shotgun (WGS) entry which is preliminary data.</text>
</comment>
<reference evidence="3" key="1">
    <citation type="submission" date="2023-07" db="EMBL/GenBank/DDBJ databases">
        <title>Myceligenerans salitolerans sp. nov., a halotolerant actinomycete isolated from a salt lake in Xinjiang, China.</title>
        <authorList>
            <person name="Guan T."/>
        </authorList>
    </citation>
    <scope>NUCLEOTIDE SEQUENCE [LARGE SCALE GENOMIC DNA]</scope>
    <source>
        <strain evidence="3">XHU 5031</strain>
    </source>
</reference>
<dbReference type="Proteomes" id="UP000664617">
    <property type="component" value="Unassembled WGS sequence"/>
</dbReference>
<evidence type="ECO:0000256" key="1">
    <source>
        <dbReference type="SAM" id="MobiDB-lite"/>
    </source>
</evidence>
<dbReference type="RefSeq" id="WP_207274868.1">
    <property type="nucleotide sequence ID" value="NZ_JAFMPK010000029.1"/>
</dbReference>